<organism evidence="3 4">
    <name type="scientific">Qipengyuania aquimaris</name>
    <dbReference type="NCBI Taxonomy" id="255984"/>
    <lineage>
        <taxon>Bacteria</taxon>
        <taxon>Pseudomonadati</taxon>
        <taxon>Pseudomonadota</taxon>
        <taxon>Alphaproteobacteria</taxon>
        <taxon>Sphingomonadales</taxon>
        <taxon>Erythrobacteraceae</taxon>
        <taxon>Qipengyuania</taxon>
    </lineage>
</organism>
<accession>A0A9Q3XCX2</accession>
<dbReference type="PROSITE" id="PS01098">
    <property type="entry name" value="LIPASE_GDSL_SER"/>
    <property type="match status" value="1"/>
</dbReference>
<dbReference type="CDD" id="cd01822">
    <property type="entry name" value="Lysophospholipase_L1_like"/>
    <property type="match status" value="1"/>
</dbReference>
<dbReference type="InterPro" id="IPR051532">
    <property type="entry name" value="Ester_Hydrolysis_Enzymes"/>
</dbReference>
<feature type="chain" id="PRO_5040392489" evidence="1">
    <location>
        <begin position="17"/>
        <end position="233"/>
    </location>
</feature>
<dbReference type="Proteomes" id="UP000824927">
    <property type="component" value="Unassembled WGS sequence"/>
</dbReference>
<feature type="domain" description="SGNH hydrolase-type esterase" evidence="2">
    <location>
        <begin position="52"/>
        <end position="213"/>
    </location>
</feature>
<dbReference type="SUPFAM" id="SSF52266">
    <property type="entry name" value="SGNH hydrolase"/>
    <property type="match status" value="1"/>
</dbReference>
<dbReference type="PROSITE" id="PS51257">
    <property type="entry name" value="PROKAR_LIPOPROTEIN"/>
    <property type="match status" value="1"/>
</dbReference>
<dbReference type="GO" id="GO:0004622">
    <property type="term" value="F:phosphatidylcholine lysophospholipase activity"/>
    <property type="evidence" value="ECO:0007669"/>
    <property type="project" value="TreeGrafter"/>
</dbReference>
<sequence>MRFGSLSIPFMALALAACGGAVEEADSAEAAETGSEVPEEIVVDGPEVRIIAFGDSLFAGYNLAEHEGYPERLQRALRQEGINATVVDAGVSGDTSSGGLERIGFLLDQQPVKPDLFILELGGNDMLRGIQPAATRENFEGMLSELQSRGIPVLLMGMRSPPNYGPEYQQEFDGLYGELAGEYDAELVPFWLESIYQSPELFQSDRIHPTAEGIDRLVADTLDDVQAALPEQG</sequence>
<dbReference type="Pfam" id="PF13472">
    <property type="entry name" value="Lipase_GDSL_2"/>
    <property type="match status" value="1"/>
</dbReference>
<comment type="caution">
    <text evidence="3">The sequence shown here is derived from an EMBL/GenBank/DDBJ whole genome shotgun (WGS) entry which is preliminary data.</text>
</comment>
<keyword evidence="1" id="KW-0732">Signal</keyword>
<dbReference type="InterPro" id="IPR008265">
    <property type="entry name" value="Lipase_GDSL_AS"/>
</dbReference>
<evidence type="ECO:0000256" key="1">
    <source>
        <dbReference type="SAM" id="SignalP"/>
    </source>
</evidence>
<protein>
    <submittedName>
        <fullName evidence="3">Arylesterase</fullName>
    </submittedName>
</protein>
<dbReference type="AlphaFoldDB" id="A0A9Q3XCX2"/>
<evidence type="ECO:0000313" key="4">
    <source>
        <dbReference type="Proteomes" id="UP000824927"/>
    </source>
</evidence>
<dbReference type="InterPro" id="IPR013830">
    <property type="entry name" value="SGNH_hydro"/>
</dbReference>
<dbReference type="EMBL" id="JAHVKP010000001">
    <property type="protein sequence ID" value="MBY6217196.1"/>
    <property type="molecule type" value="Genomic_DNA"/>
</dbReference>
<feature type="signal peptide" evidence="1">
    <location>
        <begin position="1"/>
        <end position="16"/>
    </location>
</feature>
<evidence type="ECO:0000259" key="2">
    <source>
        <dbReference type="Pfam" id="PF13472"/>
    </source>
</evidence>
<gene>
    <name evidence="3" type="ORF">KUV31_02455</name>
</gene>
<dbReference type="InterPro" id="IPR036514">
    <property type="entry name" value="SGNH_hydro_sf"/>
</dbReference>
<name>A0A9Q3XCX2_9SPHN</name>
<reference evidence="3" key="1">
    <citation type="submission" date="2021-06" db="EMBL/GenBank/DDBJ databases">
        <title>50 bacteria genomes isolated from Dapeng, Shenzhen, China.</title>
        <authorList>
            <person name="Zheng W."/>
            <person name="Yu S."/>
            <person name="Huang Y."/>
        </authorList>
    </citation>
    <scope>NUCLEOTIDE SEQUENCE</scope>
    <source>
        <strain evidence="3">DP4N28-2</strain>
    </source>
</reference>
<dbReference type="Gene3D" id="3.40.50.1110">
    <property type="entry name" value="SGNH hydrolase"/>
    <property type="match status" value="1"/>
</dbReference>
<dbReference type="GO" id="GO:0006629">
    <property type="term" value="P:lipid metabolic process"/>
    <property type="evidence" value="ECO:0007669"/>
    <property type="project" value="InterPro"/>
</dbReference>
<proteinExistence type="predicted"/>
<dbReference type="PANTHER" id="PTHR30383:SF24">
    <property type="entry name" value="THIOESTERASE 1_PROTEASE 1_LYSOPHOSPHOLIPASE L1"/>
    <property type="match status" value="1"/>
</dbReference>
<dbReference type="PANTHER" id="PTHR30383">
    <property type="entry name" value="THIOESTERASE 1/PROTEASE 1/LYSOPHOSPHOLIPASE L1"/>
    <property type="match status" value="1"/>
</dbReference>
<evidence type="ECO:0000313" key="3">
    <source>
        <dbReference type="EMBL" id="MBY6217196.1"/>
    </source>
</evidence>